<keyword evidence="10" id="KW-1185">Reference proteome</keyword>
<comment type="subcellular location">
    <subcellularLocation>
        <location evidence="1">Cytoplasm</location>
    </subcellularLocation>
    <subcellularLocation>
        <location evidence="2">Lysosome membrane</location>
    </subcellularLocation>
</comment>
<comment type="caution">
    <text evidence="9">The sequence shown here is derived from an EMBL/GenBank/DDBJ whole genome shotgun (WGS) entry which is preliminary data.</text>
</comment>
<organism evidence="9 10">
    <name type="scientific">Xylocopa violacea</name>
    <name type="common">Violet carpenter bee</name>
    <name type="synonym">Apis violacea</name>
    <dbReference type="NCBI Taxonomy" id="135666"/>
    <lineage>
        <taxon>Eukaryota</taxon>
        <taxon>Metazoa</taxon>
        <taxon>Ecdysozoa</taxon>
        <taxon>Arthropoda</taxon>
        <taxon>Hexapoda</taxon>
        <taxon>Insecta</taxon>
        <taxon>Pterygota</taxon>
        <taxon>Neoptera</taxon>
        <taxon>Endopterygota</taxon>
        <taxon>Hymenoptera</taxon>
        <taxon>Apocrita</taxon>
        <taxon>Aculeata</taxon>
        <taxon>Apoidea</taxon>
        <taxon>Anthophila</taxon>
        <taxon>Apidae</taxon>
        <taxon>Xylocopa</taxon>
        <taxon>Xylocopa</taxon>
    </lineage>
</organism>
<name>A0ABP1N1L9_XYLVO</name>
<evidence type="ECO:0000256" key="2">
    <source>
        <dbReference type="ARBA" id="ARBA00004656"/>
    </source>
</evidence>
<feature type="domain" description="UDENN FNIP1/2-type" evidence="8">
    <location>
        <begin position="41"/>
        <end position="1089"/>
    </location>
</feature>
<evidence type="ECO:0000256" key="1">
    <source>
        <dbReference type="ARBA" id="ARBA00004496"/>
    </source>
</evidence>
<feature type="region of interest" description="Disordered" evidence="7">
    <location>
        <begin position="193"/>
        <end position="242"/>
    </location>
</feature>
<dbReference type="InterPro" id="IPR037545">
    <property type="entry name" value="DENN_FNIP1/2"/>
</dbReference>
<comment type="similarity">
    <text evidence="3">Belongs to the FNIP family.</text>
</comment>
<evidence type="ECO:0000256" key="7">
    <source>
        <dbReference type="SAM" id="MobiDB-lite"/>
    </source>
</evidence>
<dbReference type="PANTHER" id="PTHR21634:SF9">
    <property type="entry name" value="RE13835P"/>
    <property type="match status" value="1"/>
</dbReference>
<dbReference type="PROSITE" id="PS51836">
    <property type="entry name" value="DENN_FNIP12"/>
    <property type="match status" value="1"/>
</dbReference>
<dbReference type="InterPro" id="IPR026156">
    <property type="entry name" value="FNIP_fam"/>
</dbReference>
<evidence type="ECO:0000256" key="4">
    <source>
        <dbReference type="ARBA" id="ARBA00022490"/>
    </source>
</evidence>
<protein>
    <recommendedName>
        <fullName evidence="8">UDENN FNIP1/2-type domain-containing protein</fullName>
    </recommendedName>
</protein>
<evidence type="ECO:0000259" key="8">
    <source>
        <dbReference type="PROSITE" id="PS51836"/>
    </source>
</evidence>
<feature type="compositionally biased region" description="Polar residues" evidence="7">
    <location>
        <begin position="193"/>
        <end position="217"/>
    </location>
</feature>
<dbReference type="Pfam" id="PF14638">
    <property type="entry name" value="FNIP_C"/>
    <property type="match status" value="1"/>
</dbReference>
<evidence type="ECO:0000313" key="9">
    <source>
        <dbReference type="EMBL" id="CAL7934856.1"/>
    </source>
</evidence>
<proteinExistence type="inferred from homology"/>
<dbReference type="InterPro" id="IPR028086">
    <property type="entry name" value="FNIP_C_dom"/>
</dbReference>
<keyword evidence="5" id="KW-0472">Membrane</keyword>
<dbReference type="Proteomes" id="UP001642520">
    <property type="component" value="Unassembled WGS sequence"/>
</dbReference>
<dbReference type="Pfam" id="PF14636">
    <property type="entry name" value="FNIP_N"/>
    <property type="match status" value="1"/>
</dbReference>
<evidence type="ECO:0000256" key="6">
    <source>
        <dbReference type="ARBA" id="ARBA00023228"/>
    </source>
</evidence>
<keyword evidence="4" id="KW-0963">Cytoplasm</keyword>
<dbReference type="InterPro" id="IPR028085">
    <property type="entry name" value="FNIP_mid_dom"/>
</dbReference>
<reference evidence="9 10" key="1">
    <citation type="submission" date="2024-08" db="EMBL/GenBank/DDBJ databases">
        <authorList>
            <person name="Will J Nash"/>
            <person name="Angela Man"/>
            <person name="Seanna McTaggart"/>
            <person name="Kendall Baker"/>
            <person name="Tom Barker"/>
            <person name="Leah Catchpole"/>
            <person name="Alex Durrant"/>
            <person name="Karim Gharbi"/>
            <person name="Naomi Irish"/>
            <person name="Gemy Kaithakottil"/>
            <person name="Debby Ku"/>
            <person name="Aaliyah Providence"/>
            <person name="Felix Shaw"/>
            <person name="David Swarbreck"/>
            <person name="Chris Watkins"/>
            <person name="Ann M. McCartney"/>
            <person name="Giulio Formenti"/>
            <person name="Alice Mouton"/>
            <person name="Noel Vella"/>
            <person name="Bjorn M von Reumont"/>
            <person name="Adriana Vella"/>
            <person name="Wilfried Haerty"/>
        </authorList>
    </citation>
    <scope>NUCLEOTIDE SEQUENCE [LARGE SCALE GENOMIC DNA]</scope>
</reference>
<dbReference type="PRINTS" id="PR02073">
    <property type="entry name" value="FOLLICULNIP1"/>
</dbReference>
<keyword evidence="6" id="KW-0458">Lysosome</keyword>
<evidence type="ECO:0000313" key="10">
    <source>
        <dbReference type="Proteomes" id="UP001642520"/>
    </source>
</evidence>
<evidence type="ECO:0000256" key="3">
    <source>
        <dbReference type="ARBA" id="ARBA00007541"/>
    </source>
</evidence>
<dbReference type="EMBL" id="CAXAJV020001282">
    <property type="protein sequence ID" value="CAL7934856.1"/>
    <property type="molecule type" value="Genomic_DNA"/>
</dbReference>
<dbReference type="Pfam" id="PF14637">
    <property type="entry name" value="FNIP_M"/>
    <property type="match status" value="1"/>
</dbReference>
<dbReference type="PANTHER" id="PTHR21634">
    <property type="entry name" value="RE13835P"/>
    <property type="match status" value="1"/>
</dbReference>
<accession>A0ABP1N1L9</accession>
<dbReference type="InterPro" id="IPR028084">
    <property type="entry name" value="FNIP_N_dom"/>
</dbReference>
<evidence type="ECO:0000256" key="5">
    <source>
        <dbReference type="ARBA" id="ARBA00023136"/>
    </source>
</evidence>
<sequence>MMPLLDKLLPSRKRFRNNTAANLVASNIEREEDSRNSASCVGAGQVRILLFRECEWRGRKLLFDSLSLEKRWCKNKTTSFNLKNNTSPSNADSVSLQSNRTFEREKTAEDDVSLLSEMVFGTVAMTYKGSSFKIHSMNSPSCIMCTKVFPATEHNVCKPSERTSDEGLGRSMNMDSNSSMRVLYLIFSVSRPSSGNLSGSELNTDARKNSTCSSTGSGWDIDIPPPTGSSQSLESNGSSGIGSLSSLRRRWLRAASTSLARSDSDDTFGMQYWTENGSDNKDSHAKRHKTRLGLTMLVRLAEGHERRIEARLLEHMALLEGMLDRLRYFCIESGNSSSQNKGMQLSERLYRSSSKLIVSLLRLLTNVNAGLNSQPLLWHDVLLNSVRIEHKMSTLHHSLEQMCQLLDNIDTKSTNFFLSTVVTAVLTYHLGWIYTTLPIHDRQLMEKLGTWYPCNPLWAQLGDLYGALSNPIRVAHTVIAGDPQKMDLINSVLSFLTYFIRSGVVRKQQEYYCATEDDIQEAASFLEQARIKRPHLFNNTKVTCNDREISTFQQVLQTSARKKILVQEHPYNEEGDNAIMQHSYPQYNIERLRVGGSVSSLKRSTTMDSHLDSFMLKQLESGGDAKHIMKKFPDDDDTNEKVTINEKTCTSSKVKIVVNEVASQDIDMTKTDTQQCSEYSLRNFEKKVENDDLDEVFTNSKIDALQELDDARVDTLKLYSSRPYFETSQSMVNEMKNSHVFFTLGDEEKSMKTLSRPRLGHSCQCSYMFTTVPSTSAQLPEGVLRKIIQRNFPESSKSIQSPPRGSSSSLGFCQRCNGQGYVPSQNYDNCKQVLETPTNATEVLRTCGSSVGDGNVGLSRSNSLEALMEANSVVELPMPRTKKMKKGDTYKDTGFTKTLVQNRVNTEEPQGSNYSEPSYTWGLVLQGLPKKKKRRKKKVIQPEGNKTSYEIDKEWWYCIREECLASVRFPTIDQPIAESLCILADLDTWQVGIISNNMPLQTVPLPVGMSRLVANMLEGFSYLWRKYHSASQCIGILEAKLREMWLKSETLAEMLLATEVCDASVENLTNALDLDAADIPLLLAVATSHSPEIAQKFGLTLT</sequence>
<feature type="compositionally biased region" description="Low complexity" evidence="7">
    <location>
        <begin position="228"/>
        <end position="242"/>
    </location>
</feature>
<gene>
    <name evidence="9" type="ORF">XYLVIOL_LOCUS1247</name>
</gene>